<dbReference type="GO" id="GO:0005737">
    <property type="term" value="C:cytoplasm"/>
    <property type="evidence" value="ECO:0007669"/>
    <property type="project" value="TreeGrafter"/>
</dbReference>
<dbReference type="EC" id="4.2.1.51" evidence="2"/>
<dbReference type="UniPathway" id="UPA00121">
    <property type="reaction ID" value="UER00345"/>
</dbReference>
<keyword evidence="6" id="KW-0456">Lyase</keyword>
<gene>
    <name evidence="8" type="ORF">SERLADRAFT_479796</name>
</gene>
<dbReference type="Proteomes" id="UP000008064">
    <property type="component" value="Unassembled WGS sequence"/>
</dbReference>
<dbReference type="GeneID" id="18821412"/>
<evidence type="ECO:0000313" key="8">
    <source>
        <dbReference type="EMBL" id="EGO19339.1"/>
    </source>
</evidence>
<dbReference type="PIRSF" id="PIRSF001500">
    <property type="entry name" value="Chor_mut_pdt_Ppr"/>
    <property type="match status" value="1"/>
</dbReference>
<dbReference type="HOGENOM" id="CLU_035008_5_0_1"/>
<sequence length="304" mass="33573">MAEPQIDGQEKPTLAFLGPVGTYSHQAAYDRFGSTVTYSERQTITDVFHALSPSVPLALIPQENSIHGAVIDTYDLLRSPCMGKTSFVRGDVVLSIKHSLVVRKGVRLGEIQHVLSHEQALGQCRAFLREHLPTASLVPYASTAGAARALLSPSIDGLDPLKCAAICSRVIVSILPELEILEEGIQDNNVNYTRFYLLAYSDHTAIPPPSTAPPTQRHALVRISYPPGAMAEKPRNQTRLLNALDLYVIRLDRRPSPLPIPFHDVYFVEVEEETMTDPSWTNQVMRGIQRVSKQGGEANLLGMW</sequence>
<dbReference type="InterPro" id="IPR001086">
    <property type="entry name" value="Preph_deHydtase"/>
</dbReference>
<evidence type="ECO:0000256" key="6">
    <source>
        <dbReference type="ARBA" id="ARBA00023239"/>
    </source>
</evidence>
<dbReference type="RefSeq" id="XP_007324060.1">
    <property type="nucleotide sequence ID" value="XM_007323998.1"/>
</dbReference>
<evidence type="ECO:0000256" key="3">
    <source>
        <dbReference type="ARBA" id="ARBA00022605"/>
    </source>
</evidence>
<dbReference type="AlphaFoldDB" id="F8PCE1"/>
<dbReference type="GO" id="GO:0009094">
    <property type="term" value="P:L-phenylalanine biosynthetic process"/>
    <property type="evidence" value="ECO:0007669"/>
    <property type="project" value="UniProtKB-UniPathway"/>
</dbReference>
<comment type="pathway">
    <text evidence="1">Amino-acid biosynthesis; L-phenylalanine biosynthesis; phenylpyruvate from prephenate: step 1/1.</text>
</comment>
<evidence type="ECO:0000256" key="2">
    <source>
        <dbReference type="ARBA" id="ARBA00013147"/>
    </source>
</evidence>
<dbReference type="EMBL" id="GL945444">
    <property type="protein sequence ID" value="EGO19339.1"/>
    <property type="molecule type" value="Genomic_DNA"/>
</dbReference>
<accession>F8PCE1</accession>
<organism>
    <name type="scientific">Serpula lacrymans var. lacrymans (strain S7.9)</name>
    <name type="common">Dry rot fungus</name>
    <dbReference type="NCBI Taxonomy" id="578457"/>
    <lineage>
        <taxon>Eukaryota</taxon>
        <taxon>Fungi</taxon>
        <taxon>Dikarya</taxon>
        <taxon>Basidiomycota</taxon>
        <taxon>Agaricomycotina</taxon>
        <taxon>Agaricomycetes</taxon>
        <taxon>Agaricomycetidae</taxon>
        <taxon>Boletales</taxon>
        <taxon>Coniophorineae</taxon>
        <taxon>Serpulaceae</taxon>
        <taxon>Serpula</taxon>
    </lineage>
</organism>
<dbReference type="CDD" id="cd13532">
    <property type="entry name" value="PBP2_PDT_like"/>
    <property type="match status" value="1"/>
</dbReference>
<evidence type="ECO:0000256" key="4">
    <source>
        <dbReference type="ARBA" id="ARBA00023141"/>
    </source>
</evidence>
<dbReference type="KEGG" id="sla:SERLADRAFT_479796"/>
<evidence type="ECO:0000256" key="1">
    <source>
        <dbReference type="ARBA" id="ARBA00004741"/>
    </source>
</evidence>
<dbReference type="Gene3D" id="3.40.190.10">
    <property type="entry name" value="Periplasmic binding protein-like II"/>
    <property type="match status" value="2"/>
</dbReference>
<keyword evidence="4" id="KW-0057">Aromatic amino acid biosynthesis</keyword>
<proteinExistence type="predicted"/>
<dbReference type="PANTHER" id="PTHR21022:SF19">
    <property type="entry name" value="PREPHENATE DEHYDRATASE-RELATED"/>
    <property type="match status" value="1"/>
</dbReference>
<dbReference type="PROSITE" id="PS51171">
    <property type="entry name" value="PREPHENATE_DEHYDR_3"/>
    <property type="match status" value="1"/>
</dbReference>
<evidence type="ECO:0000259" key="7">
    <source>
        <dbReference type="PROSITE" id="PS51171"/>
    </source>
</evidence>
<name>F8PCE1_SERL9</name>
<dbReference type="OrthoDB" id="983542at2759"/>
<dbReference type="PANTHER" id="PTHR21022">
    <property type="entry name" value="PREPHENATE DEHYDRATASE P PROTEIN"/>
    <property type="match status" value="1"/>
</dbReference>
<evidence type="ECO:0000256" key="5">
    <source>
        <dbReference type="ARBA" id="ARBA00023222"/>
    </source>
</evidence>
<dbReference type="SUPFAM" id="SSF53850">
    <property type="entry name" value="Periplasmic binding protein-like II"/>
    <property type="match status" value="1"/>
</dbReference>
<dbReference type="GO" id="GO:0004664">
    <property type="term" value="F:prephenate dehydratase activity"/>
    <property type="evidence" value="ECO:0007669"/>
    <property type="project" value="UniProtKB-EC"/>
</dbReference>
<feature type="domain" description="Prephenate dehydratase" evidence="7">
    <location>
        <begin position="13"/>
        <end position="200"/>
    </location>
</feature>
<reference evidence="8" key="1">
    <citation type="submission" date="2011-04" db="EMBL/GenBank/DDBJ databases">
        <title>Evolution of plant cell wall degrading machinery underlies the functional diversity of forest fungi.</title>
        <authorList>
            <consortium name="US DOE Joint Genome Institute (JGI-PGF)"/>
            <person name="Eastwood D.C."/>
            <person name="Floudas D."/>
            <person name="Binder M."/>
            <person name="Majcherczyk A."/>
            <person name="Schneider P."/>
            <person name="Aerts A."/>
            <person name="Asiegbu F.O."/>
            <person name="Baker S.E."/>
            <person name="Barry K."/>
            <person name="Bendiksby M."/>
            <person name="Blumentritt M."/>
            <person name="Coutinho P.M."/>
            <person name="Cullen D."/>
            <person name="Cullen D."/>
            <person name="Gathman A."/>
            <person name="Goodell B."/>
            <person name="Henrissat B."/>
            <person name="Ihrmark K."/>
            <person name="Kauserud H."/>
            <person name="Kohler A."/>
            <person name="LaButti K."/>
            <person name="Lapidus A."/>
            <person name="Lavin J.L."/>
            <person name="Lee Y.-H."/>
            <person name="Lindquist E."/>
            <person name="Lilly W."/>
            <person name="Lucas S."/>
            <person name="Morin E."/>
            <person name="Murat C."/>
            <person name="Oguiza J.A."/>
            <person name="Park J."/>
            <person name="Pisabarro A.G."/>
            <person name="Riley R."/>
            <person name="Rosling A."/>
            <person name="Salamov A."/>
            <person name="Schmidt O."/>
            <person name="Schmutz J."/>
            <person name="Skrede I."/>
            <person name="Stenlid J."/>
            <person name="Wiebenga A."/>
            <person name="Xie X."/>
            <person name="Kues U."/>
            <person name="Hibbett D.S."/>
            <person name="Hoffmeister D."/>
            <person name="Hogberg N."/>
            <person name="Martin F."/>
            <person name="Grigoriev I.V."/>
            <person name="Watkinson S.C."/>
        </authorList>
    </citation>
    <scope>NUCLEOTIDE SEQUENCE</scope>
    <source>
        <strain evidence="8">S7.9</strain>
    </source>
</reference>
<dbReference type="InterPro" id="IPR008242">
    <property type="entry name" value="Chor_mutase/pphenate_deHydtase"/>
</dbReference>
<dbReference type="Pfam" id="PF00800">
    <property type="entry name" value="PDT"/>
    <property type="match status" value="1"/>
</dbReference>
<keyword evidence="5" id="KW-0584">Phenylalanine biosynthesis</keyword>
<keyword evidence="3" id="KW-0028">Amino-acid biosynthesis</keyword>
<protein>
    <recommendedName>
        <fullName evidence="2">prephenate dehydratase</fullName>
        <ecNumber evidence="2">4.2.1.51</ecNumber>
    </recommendedName>
</protein>